<dbReference type="Pfam" id="PF02269">
    <property type="entry name" value="TFIID-18kDa"/>
    <property type="match status" value="1"/>
</dbReference>
<keyword evidence="4" id="KW-0539">Nucleus</keyword>
<proteinExistence type="inferred from homology"/>
<dbReference type="AlphaFoldDB" id="A0A9P3GBF3"/>
<dbReference type="GO" id="GO:0051123">
    <property type="term" value="P:RNA polymerase II preinitiation complex assembly"/>
    <property type="evidence" value="ECO:0007669"/>
    <property type="project" value="TreeGrafter"/>
</dbReference>
<evidence type="ECO:0000313" key="9">
    <source>
        <dbReference type="Proteomes" id="UP000703269"/>
    </source>
</evidence>
<comment type="subcellular location">
    <subcellularLocation>
        <location evidence="1">Nucleus</location>
    </subcellularLocation>
</comment>
<accession>A0A9P3GBF3</accession>
<keyword evidence="9" id="KW-1185">Reference proteome</keyword>
<protein>
    <recommendedName>
        <fullName evidence="6">Transcription initiation factor TFIID subunit 13</fullName>
    </recommendedName>
</protein>
<sequence>MPYYPPSGSSYPYSAYHPPPANAYAPSHTQQPGAYPASAYQTPYPTAVQGYGTWPYAAYSYYAPQQQQQQQAVPQQQAKTQQAQAPKPATTAPAAKAATPAPTSATPAPIVAQQPASTVTTPTTTTAPTYSTTQYATTSTIPATTPSMTTFPATQPPRPYTSSYTYMPSYRDTLAAASTGGARGSSKKSSFRGLFTKELRNLMYGFGDDRNPANDTVNVMEEILVEYIVDVCQTALAPGKKSRLSIEDLRRSLSRPADAKKLARMEELLFMQEDIKRARAQFEESDMPGNQVNFQS</sequence>
<reference evidence="8 9" key="1">
    <citation type="submission" date="2021-08" db="EMBL/GenBank/DDBJ databases">
        <title>Draft Genome Sequence of Phanerochaete sordida strain YK-624.</title>
        <authorList>
            <person name="Mori T."/>
            <person name="Dohra H."/>
            <person name="Suzuki T."/>
            <person name="Kawagishi H."/>
            <person name="Hirai H."/>
        </authorList>
    </citation>
    <scope>NUCLEOTIDE SEQUENCE [LARGE SCALE GENOMIC DNA]</scope>
    <source>
        <strain evidence="8 9">YK-624</strain>
    </source>
</reference>
<keyword evidence="3" id="KW-0804">Transcription</keyword>
<feature type="compositionally biased region" description="Low complexity" evidence="7">
    <location>
        <begin position="1"/>
        <end position="27"/>
    </location>
</feature>
<organism evidence="8 9">
    <name type="scientific">Phanerochaete sordida</name>
    <dbReference type="NCBI Taxonomy" id="48140"/>
    <lineage>
        <taxon>Eukaryota</taxon>
        <taxon>Fungi</taxon>
        <taxon>Dikarya</taxon>
        <taxon>Basidiomycota</taxon>
        <taxon>Agaricomycotina</taxon>
        <taxon>Agaricomycetes</taxon>
        <taxon>Polyporales</taxon>
        <taxon>Phanerochaetaceae</taxon>
        <taxon>Phanerochaete</taxon>
    </lineage>
</organism>
<dbReference type="PANTHER" id="PTHR11380">
    <property type="entry name" value="TRANSCRIPTION INITIATION FACTOR TFIID/SUPT3-RELATED"/>
    <property type="match status" value="1"/>
</dbReference>
<comment type="similarity">
    <text evidence="5">Belongs to the TAF13 family.</text>
</comment>
<dbReference type="SUPFAM" id="SSF47113">
    <property type="entry name" value="Histone-fold"/>
    <property type="match status" value="1"/>
</dbReference>
<dbReference type="OrthoDB" id="10266074at2759"/>
<dbReference type="PANTHER" id="PTHR11380:SF5">
    <property type="entry name" value="TRANSCRIPTION INITIATION FACTOR TFIID SUBUNIT 13"/>
    <property type="match status" value="1"/>
</dbReference>
<dbReference type="Gene3D" id="1.10.20.10">
    <property type="entry name" value="Histone, subunit A"/>
    <property type="match status" value="1"/>
</dbReference>
<evidence type="ECO:0000256" key="7">
    <source>
        <dbReference type="SAM" id="MobiDB-lite"/>
    </source>
</evidence>
<feature type="region of interest" description="Disordered" evidence="7">
    <location>
        <begin position="70"/>
        <end position="160"/>
    </location>
</feature>
<dbReference type="EMBL" id="BPQB01000018">
    <property type="protein sequence ID" value="GJE90810.1"/>
    <property type="molecule type" value="Genomic_DNA"/>
</dbReference>
<evidence type="ECO:0000256" key="4">
    <source>
        <dbReference type="ARBA" id="ARBA00023242"/>
    </source>
</evidence>
<comment type="caution">
    <text evidence="8">The sequence shown here is derived from an EMBL/GenBank/DDBJ whole genome shotgun (WGS) entry which is preliminary data.</text>
</comment>
<dbReference type="InterPro" id="IPR009072">
    <property type="entry name" value="Histone-fold"/>
</dbReference>
<evidence type="ECO:0000256" key="6">
    <source>
        <dbReference type="ARBA" id="ARBA00040136"/>
    </source>
</evidence>
<feature type="compositionally biased region" description="Low complexity" evidence="7">
    <location>
        <begin position="70"/>
        <end position="150"/>
    </location>
</feature>
<keyword evidence="2" id="KW-0805">Transcription regulation</keyword>
<evidence type="ECO:0000256" key="3">
    <source>
        <dbReference type="ARBA" id="ARBA00023163"/>
    </source>
</evidence>
<name>A0A9P3GBF3_9APHY</name>
<evidence type="ECO:0000256" key="1">
    <source>
        <dbReference type="ARBA" id="ARBA00004123"/>
    </source>
</evidence>
<evidence type="ECO:0000313" key="8">
    <source>
        <dbReference type="EMBL" id="GJE90810.1"/>
    </source>
</evidence>
<dbReference type="GO" id="GO:0046982">
    <property type="term" value="F:protein heterodimerization activity"/>
    <property type="evidence" value="ECO:0007669"/>
    <property type="project" value="InterPro"/>
</dbReference>
<dbReference type="InterPro" id="IPR003195">
    <property type="entry name" value="TFIID_TAF13"/>
</dbReference>
<feature type="region of interest" description="Disordered" evidence="7">
    <location>
        <begin position="1"/>
        <end position="40"/>
    </location>
</feature>
<gene>
    <name evidence="8" type="ORF">PsYK624_069540</name>
</gene>
<dbReference type="GO" id="GO:0005669">
    <property type="term" value="C:transcription factor TFIID complex"/>
    <property type="evidence" value="ECO:0007669"/>
    <property type="project" value="TreeGrafter"/>
</dbReference>
<dbReference type="Proteomes" id="UP000703269">
    <property type="component" value="Unassembled WGS sequence"/>
</dbReference>
<dbReference type="CDD" id="cd07978">
    <property type="entry name" value="HFD_TAF13"/>
    <property type="match status" value="1"/>
</dbReference>
<evidence type="ECO:0000256" key="5">
    <source>
        <dbReference type="ARBA" id="ARBA00038392"/>
    </source>
</evidence>
<evidence type="ECO:0000256" key="2">
    <source>
        <dbReference type="ARBA" id="ARBA00023015"/>
    </source>
</evidence>